<gene>
    <name evidence="2" type="ORF">CEXT_35791</name>
</gene>
<protein>
    <submittedName>
        <fullName evidence="2">Uncharacterized protein</fullName>
    </submittedName>
</protein>
<feature type="region of interest" description="Disordered" evidence="1">
    <location>
        <begin position="1"/>
        <end position="66"/>
    </location>
</feature>
<dbReference type="EMBL" id="BPLR01007604">
    <property type="protein sequence ID" value="GIY18308.1"/>
    <property type="molecule type" value="Genomic_DNA"/>
</dbReference>
<evidence type="ECO:0000313" key="3">
    <source>
        <dbReference type="Proteomes" id="UP001054945"/>
    </source>
</evidence>
<proteinExistence type="predicted"/>
<dbReference type="Proteomes" id="UP001054945">
    <property type="component" value="Unassembled WGS sequence"/>
</dbReference>
<evidence type="ECO:0000313" key="2">
    <source>
        <dbReference type="EMBL" id="GIY18308.1"/>
    </source>
</evidence>
<keyword evidence="3" id="KW-1185">Reference proteome</keyword>
<name>A0AAV4R7L8_CAEEX</name>
<evidence type="ECO:0000256" key="1">
    <source>
        <dbReference type="SAM" id="MobiDB-lite"/>
    </source>
</evidence>
<feature type="compositionally biased region" description="Basic residues" evidence="1">
    <location>
        <begin position="11"/>
        <end position="20"/>
    </location>
</feature>
<accession>A0AAV4R7L8</accession>
<organism evidence="2 3">
    <name type="scientific">Caerostris extrusa</name>
    <name type="common">Bark spider</name>
    <name type="synonym">Caerostris bankana</name>
    <dbReference type="NCBI Taxonomy" id="172846"/>
    <lineage>
        <taxon>Eukaryota</taxon>
        <taxon>Metazoa</taxon>
        <taxon>Ecdysozoa</taxon>
        <taxon>Arthropoda</taxon>
        <taxon>Chelicerata</taxon>
        <taxon>Arachnida</taxon>
        <taxon>Araneae</taxon>
        <taxon>Araneomorphae</taxon>
        <taxon>Entelegynae</taxon>
        <taxon>Araneoidea</taxon>
        <taxon>Araneidae</taxon>
        <taxon>Caerostris</taxon>
    </lineage>
</organism>
<dbReference type="AlphaFoldDB" id="A0AAV4R7L8"/>
<feature type="compositionally biased region" description="Basic residues" evidence="1">
    <location>
        <begin position="33"/>
        <end position="46"/>
    </location>
</feature>
<reference evidence="2 3" key="1">
    <citation type="submission" date="2021-06" db="EMBL/GenBank/DDBJ databases">
        <title>Caerostris extrusa draft genome.</title>
        <authorList>
            <person name="Kono N."/>
            <person name="Arakawa K."/>
        </authorList>
    </citation>
    <scope>NUCLEOTIDE SEQUENCE [LARGE SCALE GENOMIC DNA]</scope>
</reference>
<sequence>MPPFHLFSATKTKKKKKNIRKEKVGEGPTWQKTVKRRVHLHGHRRSGGGGGGRKYDFPAVQRRHAS</sequence>
<comment type="caution">
    <text evidence="2">The sequence shown here is derived from an EMBL/GenBank/DDBJ whole genome shotgun (WGS) entry which is preliminary data.</text>
</comment>